<reference evidence="2 3" key="1">
    <citation type="submission" date="2013-01" db="EMBL/GenBank/DDBJ databases">
        <title>The Genome Sequence of Clostridium colicanis 209318.</title>
        <authorList>
            <consortium name="The Broad Institute Genome Sequencing Platform"/>
            <person name="Earl A."/>
            <person name="Ward D."/>
            <person name="Feldgarden M."/>
            <person name="Gevers D."/>
            <person name="Courvalin P."/>
            <person name="Lambert T."/>
            <person name="Walker B."/>
            <person name="Young S.K."/>
            <person name="Zeng Q."/>
            <person name="Gargeya S."/>
            <person name="Fitzgerald M."/>
            <person name="Haas B."/>
            <person name="Abouelleil A."/>
            <person name="Alvarado L."/>
            <person name="Arachchi H.M."/>
            <person name="Berlin A.M."/>
            <person name="Chapman S.B."/>
            <person name="Dewar J."/>
            <person name="Goldberg J."/>
            <person name="Griggs A."/>
            <person name="Gujja S."/>
            <person name="Hansen M."/>
            <person name="Howarth C."/>
            <person name="Imamovic A."/>
            <person name="Larimer J."/>
            <person name="McCowan C."/>
            <person name="Murphy C."/>
            <person name="Neiman D."/>
            <person name="Pearson M."/>
            <person name="Priest M."/>
            <person name="Roberts A."/>
            <person name="Saif S."/>
            <person name="Shea T."/>
            <person name="Sisk P."/>
            <person name="Sykes S."/>
            <person name="Wortman J."/>
            <person name="Nusbaum C."/>
            <person name="Birren B."/>
        </authorList>
    </citation>
    <scope>NUCLEOTIDE SEQUENCE [LARGE SCALE GENOMIC DNA]</scope>
    <source>
        <strain evidence="2 3">209318</strain>
    </source>
</reference>
<accession>N9WH49</accession>
<sequence length="136" mass="16271">MYYEEKTYKSFILILVLTFIVAIGAIFIIRNLEIEEYIAIKIMFLIITNSLLIISNIIYKKERLYWINKYTYENVKNMSKEERKRIAKKFYNKFKFFCLILVIYCIIGLFIKTHIFLDVLVYITCLVIGAAISTYN</sequence>
<dbReference type="HOGENOM" id="CLU_1871811_0_0_9"/>
<evidence type="ECO:0000313" key="3">
    <source>
        <dbReference type="Proteomes" id="UP000013097"/>
    </source>
</evidence>
<keyword evidence="1" id="KW-0812">Transmembrane</keyword>
<protein>
    <submittedName>
        <fullName evidence="2">Uncharacterized protein</fullName>
    </submittedName>
</protein>
<feature type="transmembrane region" description="Helical" evidence="1">
    <location>
        <begin position="94"/>
        <end position="111"/>
    </location>
</feature>
<comment type="caution">
    <text evidence="2">The sequence shown here is derived from an EMBL/GenBank/DDBJ whole genome shotgun (WGS) entry which is preliminary data.</text>
</comment>
<dbReference type="PATRIC" id="fig|999411.4.peg.1626"/>
<proteinExistence type="predicted"/>
<dbReference type="RefSeq" id="WP_002598152.1">
    <property type="nucleotide sequence ID" value="NZ_KB850956.1"/>
</dbReference>
<evidence type="ECO:0000313" key="2">
    <source>
        <dbReference type="EMBL" id="ENZ02416.1"/>
    </source>
</evidence>
<organism evidence="2 3">
    <name type="scientific">Clostridium thermobutyricum</name>
    <dbReference type="NCBI Taxonomy" id="29372"/>
    <lineage>
        <taxon>Bacteria</taxon>
        <taxon>Bacillati</taxon>
        <taxon>Bacillota</taxon>
        <taxon>Clostridia</taxon>
        <taxon>Eubacteriales</taxon>
        <taxon>Clostridiaceae</taxon>
        <taxon>Clostridium</taxon>
    </lineage>
</organism>
<name>N9WH49_9CLOT</name>
<dbReference type="Proteomes" id="UP000013097">
    <property type="component" value="Unassembled WGS sequence"/>
</dbReference>
<dbReference type="AlphaFoldDB" id="N9WH49"/>
<dbReference type="EMBL" id="AGYT01000008">
    <property type="protein sequence ID" value="ENZ02416.1"/>
    <property type="molecule type" value="Genomic_DNA"/>
</dbReference>
<keyword evidence="1" id="KW-0472">Membrane</keyword>
<evidence type="ECO:0000256" key="1">
    <source>
        <dbReference type="SAM" id="Phobius"/>
    </source>
</evidence>
<feature type="transmembrane region" description="Helical" evidence="1">
    <location>
        <begin position="117"/>
        <end position="135"/>
    </location>
</feature>
<gene>
    <name evidence="2" type="ORF">HMPREF1092_01651</name>
</gene>
<keyword evidence="1" id="KW-1133">Transmembrane helix</keyword>
<feature type="transmembrane region" description="Helical" evidence="1">
    <location>
        <begin position="12"/>
        <end position="32"/>
    </location>
</feature>
<feature type="transmembrane region" description="Helical" evidence="1">
    <location>
        <begin position="38"/>
        <end position="59"/>
    </location>
</feature>
<keyword evidence="3" id="KW-1185">Reference proteome</keyword>